<dbReference type="NCBIfam" id="TIGR00199">
    <property type="entry name" value="PncC_domain"/>
    <property type="match status" value="1"/>
</dbReference>
<evidence type="ECO:0000259" key="1">
    <source>
        <dbReference type="Pfam" id="PF02464"/>
    </source>
</evidence>
<gene>
    <name evidence="2" type="ORF">SAMN04488056_10416</name>
</gene>
<sequence length="172" mass="18372">MYVTMDTIELANQVLEIAREHDYKLATAESCTSGMISATLTEIPGASVSFDRGFATYSNEAKSEVLGVPAEMIKEFGAVSEEVARAMADGALAHSNADFAVSVTGIAGPGGGTQEKPVGLVHFAVSSKQYTQSHNKKIFAAMDRENVRAATVEHAIIMLIEAMTQKHFISTE</sequence>
<dbReference type="Pfam" id="PF02464">
    <property type="entry name" value="CinA"/>
    <property type="match status" value="1"/>
</dbReference>
<reference evidence="2 3" key="1">
    <citation type="submission" date="2016-10" db="EMBL/GenBank/DDBJ databases">
        <authorList>
            <person name="de Groot N.N."/>
        </authorList>
    </citation>
    <scope>NUCLEOTIDE SEQUENCE [LARGE SCALE GENOMIC DNA]</scope>
    <source>
        <strain evidence="2 3">CGMCC 1.9157</strain>
    </source>
</reference>
<dbReference type="OrthoDB" id="9801454at2"/>
<keyword evidence="3" id="KW-1185">Reference proteome</keyword>
<dbReference type="Gene3D" id="3.90.950.20">
    <property type="entry name" value="CinA-like"/>
    <property type="match status" value="1"/>
</dbReference>
<evidence type="ECO:0000313" key="2">
    <source>
        <dbReference type="EMBL" id="SFO22704.1"/>
    </source>
</evidence>
<accession>A0A1I5FG39</accession>
<dbReference type="RefSeq" id="WP_090071384.1">
    <property type="nucleotide sequence ID" value="NZ_FOVR01000004.1"/>
</dbReference>
<protein>
    <submittedName>
        <fullName evidence="2">Nicotinamide-nucleotide amidase</fullName>
    </submittedName>
</protein>
<name>A0A1I5FG39_9HYPH</name>
<evidence type="ECO:0000313" key="3">
    <source>
        <dbReference type="Proteomes" id="UP000199236"/>
    </source>
</evidence>
<dbReference type="STRING" id="655353.SAMN04488056_10416"/>
<organism evidence="2 3">
    <name type="scientific">Cohaesibacter marisflavi</name>
    <dbReference type="NCBI Taxonomy" id="655353"/>
    <lineage>
        <taxon>Bacteria</taxon>
        <taxon>Pseudomonadati</taxon>
        <taxon>Pseudomonadota</taxon>
        <taxon>Alphaproteobacteria</taxon>
        <taxon>Hyphomicrobiales</taxon>
        <taxon>Cohaesibacteraceae</taxon>
    </lineage>
</organism>
<dbReference type="SUPFAM" id="SSF142433">
    <property type="entry name" value="CinA-like"/>
    <property type="match status" value="1"/>
</dbReference>
<dbReference type="InterPro" id="IPR036653">
    <property type="entry name" value="CinA-like_C"/>
</dbReference>
<dbReference type="InterPro" id="IPR008136">
    <property type="entry name" value="CinA_C"/>
</dbReference>
<feature type="domain" description="CinA C-terminal" evidence="1">
    <location>
        <begin position="9"/>
        <end position="162"/>
    </location>
</feature>
<proteinExistence type="predicted"/>
<dbReference type="AlphaFoldDB" id="A0A1I5FG39"/>
<dbReference type="EMBL" id="FOVR01000004">
    <property type="protein sequence ID" value="SFO22704.1"/>
    <property type="molecule type" value="Genomic_DNA"/>
</dbReference>
<dbReference type="Proteomes" id="UP000199236">
    <property type="component" value="Unassembled WGS sequence"/>
</dbReference>